<keyword evidence="5 12" id="KW-1133">Transmembrane helix</keyword>
<dbReference type="HAMAP" id="MF_00454">
    <property type="entry name" value="FluC"/>
    <property type="match status" value="1"/>
</dbReference>
<keyword evidence="14" id="KW-1185">Reference proteome</keyword>
<comment type="function">
    <text evidence="12">Fluoride-specific ion channel. Important for reducing fluoride concentration in the cell, thus reducing its toxicity.</text>
</comment>
<reference evidence="13 14" key="1">
    <citation type="submission" date="2017-03" db="EMBL/GenBank/DDBJ databases">
        <authorList>
            <person name="Afonso C.L."/>
            <person name="Miller P.J."/>
            <person name="Scott M.A."/>
            <person name="Spackman E."/>
            <person name="Goraichik I."/>
            <person name="Dimitrov K.M."/>
            <person name="Suarez D.L."/>
            <person name="Swayne D.E."/>
        </authorList>
    </citation>
    <scope>NUCLEOTIDE SEQUENCE [LARGE SCALE GENOMIC DNA]</scope>
    <source>
        <strain evidence="13">SB41UT1</strain>
    </source>
</reference>
<feature type="transmembrane region" description="Helical" evidence="12">
    <location>
        <begin position="114"/>
        <end position="141"/>
    </location>
</feature>
<evidence type="ECO:0000256" key="2">
    <source>
        <dbReference type="ARBA" id="ARBA00022475"/>
    </source>
</evidence>
<comment type="subcellular location">
    <subcellularLocation>
        <location evidence="1 12">Cell membrane</location>
        <topology evidence="1 12">Multi-pass membrane protein</topology>
    </subcellularLocation>
</comment>
<accession>A0A1X7AMD3</accession>
<evidence type="ECO:0000313" key="14">
    <source>
        <dbReference type="Proteomes" id="UP000196573"/>
    </source>
</evidence>
<evidence type="ECO:0000256" key="11">
    <source>
        <dbReference type="ARBA" id="ARBA00035585"/>
    </source>
</evidence>
<dbReference type="InterPro" id="IPR003691">
    <property type="entry name" value="FluC"/>
</dbReference>
<feature type="transmembrane region" description="Helical" evidence="12">
    <location>
        <begin position="84"/>
        <end position="102"/>
    </location>
</feature>
<feature type="binding site" evidence="12">
    <location>
        <position position="95"/>
    </location>
    <ligand>
        <name>Na(+)</name>
        <dbReference type="ChEBI" id="CHEBI:29101"/>
        <note>structural</note>
    </ligand>
</feature>
<organism evidence="13 14">
    <name type="scientific">Parendozoicomonas haliclonae</name>
    <dbReference type="NCBI Taxonomy" id="1960125"/>
    <lineage>
        <taxon>Bacteria</taxon>
        <taxon>Pseudomonadati</taxon>
        <taxon>Pseudomonadota</taxon>
        <taxon>Gammaproteobacteria</taxon>
        <taxon>Oceanospirillales</taxon>
        <taxon>Endozoicomonadaceae</taxon>
        <taxon>Parendozoicomonas</taxon>
    </lineage>
</organism>
<dbReference type="GO" id="GO:0005886">
    <property type="term" value="C:plasma membrane"/>
    <property type="evidence" value="ECO:0007669"/>
    <property type="project" value="UniProtKB-SubCell"/>
</dbReference>
<evidence type="ECO:0000256" key="3">
    <source>
        <dbReference type="ARBA" id="ARBA00022519"/>
    </source>
</evidence>
<evidence type="ECO:0000256" key="1">
    <source>
        <dbReference type="ARBA" id="ARBA00004651"/>
    </source>
</evidence>
<evidence type="ECO:0000256" key="10">
    <source>
        <dbReference type="ARBA" id="ARBA00035120"/>
    </source>
</evidence>
<protein>
    <recommendedName>
        <fullName evidence="12">Fluoride-specific ion channel FluC</fullName>
    </recommendedName>
</protein>
<evidence type="ECO:0000256" key="9">
    <source>
        <dbReference type="ARBA" id="ARBA00023303"/>
    </source>
</evidence>
<evidence type="ECO:0000256" key="7">
    <source>
        <dbReference type="ARBA" id="ARBA00023065"/>
    </source>
</evidence>
<dbReference type="Proteomes" id="UP000196573">
    <property type="component" value="Unassembled WGS sequence"/>
</dbReference>
<keyword evidence="6 12" id="KW-0915">Sodium</keyword>
<feature type="transmembrane region" description="Helical" evidence="12">
    <location>
        <begin position="57"/>
        <end position="77"/>
    </location>
</feature>
<feature type="binding site" evidence="12">
    <location>
        <position position="92"/>
    </location>
    <ligand>
        <name>Na(+)</name>
        <dbReference type="ChEBI" id="CHEBI:29101"/>
        <note>structural</note>
    </ligand>
</feature>
<dbReference type="EMBL" id="FWPT01000007">
    <property type="protein sequence ID" value="SMA49005.1"/>
    <property type="molecule type" value="Genomic_DNA"/>
</dbReference>
<evidence type="ECO:0000256" key="4">
    <source>
        <dbReference type="ARBA" id="ARBA00022692"/>
    </source>
</evidence>
<comment type="activity regulation">
    <text evidence="12">Na(+) is not transported, but it plays an essential structural role and its presence is essential for fluoride channel function.</text>
</comment>
<evidence type="ECO:0000256" key="6">
    <source>
        <dbReference type="ARBA" id="ARBA00023053"/>
    </source>
</evidence>
<keyword evidence="12" id="KW-0479">Metal-binding</keyword>
<dbReference type="AlphaFoldDB" id="A0A1X7AMD3"/>
<keyword evidence="3" id="KW-0997">Cell inner membrane</keyword>
<keyword evidence="4 12" id="KW-0812">Transmembrane</keyword>
<name>A0A1X7AMD3_9GAMM</name>
<evidence type="ECO:0000256" key="5">
    <source>
        <dbReference type="ARBA" id="ARBA00022989"/>
    </source>
</evidence>
<dbReference type="NCBIfam" id="NF010792">
    <property type="entry name" value="PRK14196.1"/>
    <property type="match status" value="1"/>
</dbReference>
<evidence type="ECO:0000256" key="12">
    <source>
        <dbReference type="HAMAP-Rule" id="MF_00454"/>
    </source>
</evidence>
<dbReference type="Pfam" id="PF02537">
    <property type="entry name" value="CRCB"/>
    <property type="match status" value="1"/>
</dbReference>
<keyword evidence="12" id="KW-0813">Transport</keyword>
<sequence>MLRNLKCDLSIGTQRLAMWTSILAIGLGAAVGANLRWALGLLLNPVFAGLPSGTLAANWLGCYLIGIALPALNALVVTTPEIRLFIVTGFLGALTTFSSFSADMIEIMQEGRFGWFAGAIVLHVMGSLAFTLLGMGTVHLIQNWGRF</sequence>
<comment type="catalytic activity">
    <reaction evidence="11">
        <text>fluoride(in) = fluoride(out)</text>
        <dbReference type="Rhea" id="RHEA:76159"/>
        <dbReference type="ChEBI" id="CHEBI:17051"/>
    </reaction>
    <physiologicalReaction direction="left-to-right" evidence="11">
        <dbReference type="Rhea" id="RHEA:76160"/>
    </physiologicalReaction>
</comment>
<keyword evidence="8 12" id="KW-0472">Membrane</keyword>
<dbReference type="GO" id="GO:0046872">
    <property type="term" value="F:metal ion binding"/>
    <property type="evidence" value="ECO:0007669"/>
    <property type="project" value="UniProtKB-KW"/>
</dbReference>
<dbReference type="NCBIfam" id="TIGR00494">
    <property type="entry name" value="crcB"/>
    <property type="match status" value="1"/>
</dbReference>
<feature type="transmembrane region" description="Helical" evidence="12">
    <location>
        <begin position="16"/>
        <end position="37"/>
    </location>
</feature>
<proteinExistence type="inferred from homology"/>
<gene>
    <name evidence="12 13" type="primary">crcB</name>
    <name evidence="12" type="synonym">fluC</name>
    <name evidence="13" type="ORF">EHSB41UT_02986</name>
</gene>
<dbReference type="GO" id="GO:0140114">
    <property type="term" value="P:cellular detoxification of fluoride"/>
    <property type="evidence" value="ECO:0007669"/>
    <property type="project" value="UniProtKB-UniRule"/>
</dbReference>
<evidence type="ECO:0000313" key="13">
    <source>
        <dbReference type="EMBL" id="SMA49005.1"/>
    </source>
</evidence>
<keyword evidence="9 12" id="KW-0407">Ion channel</keyword>
<keyword evidence="2 12" id="KW-1003">Cell membrane</keyword>
<comment type="similarity">
    <text evidence="10 12">Belongs to the fluoride channel Fluc/FEX (TC 1.A.43) family.</text>
</comment>
<dbReference type="PANTHER" id="PTHR28259">
    <property type="entry name" value="FLUORIDE EXPORT PROTEIN 1-RELATED"/>
    <property type="match status" value="1"/>
</dbReference>
<dbReference type="GO" id="GO:0062054">
    <property type="term" value="F:fluoride channel activity"/>
    <property type="evidence" value="ECO:0007669"/>
    <property type="project" value="UniProtKB-UniRule"/>
</dbReference>
<evidence type="ECO:0000256" key="8">
    <source>
        <dbReference type="ARBA" id="ARBA00023136"/>
    </source>
</evidence>
<dbReference type="PANTHER" id="PTHR28259:SF1">
    <property type="entry name" value="FLUORIDE EXPORT PROTEIN 1-RELATED"/>
    <property type="match status" value="1"/>
</dbReference>
<keyword evidence="7 12" id="KW-0406">Ion transport</keyword>